<evidence type="ECO:0000313" key="2">
    <source>
        <dbReference type="Proteomes" id="UP000015106"/>
    </source>
</evidence>
<protein>
    <submittedName>
        <fullName evidence="1">Uncharacterized protein</fullName>
    </submittedName>
</protein>
<sequence>MIRNYMATQAFFSSLATHHGKSKNLSFHGN</sequence>
<dbReference type="Gramene" id="TuG1812G0100002067.01.T01">
    <property type="protein sequence ID" value="TuG1812G0100002067.01.T01.cds268262"/>
    <property type="gene ID" value="TuG1812G0100002067.01"/>
</dbReference>
<accession>A0A8R7P025</accession>
<organism evidence="1 2">
    <name type="scientific">Triticum urartu</name>
    <name type="common">Red wild einkorn</name>
    <name type="synonym">Crithodium urartu</name>
    <dbReference type="NCBI Taxonomy" id="4572"/>
    <lineage>
        <taxon>Eukaryota</taxon>
        <taxon>Viridiplantae</taxon>
        <taxon>Streptophyta</taxon>
        <taxon>Embryophyta</taxon>
        <taxon>Tracheophyta</taxon>
        <taxon>Spermatophyta</taxon>
        <taxon>Magnoliopsida</taxon>
        <taxon>Liliopsida</taxon>
        <taxon>Poales</taxon>
        <taxon>Poaceae</taxon>
        <taxon>BOP clade</taxon>
        <taxon>Pooideae</taxon>
        <taxon>Triticodae</taxon>
        <taxon>Triticeae</taxon>
        <taxon>Triticinae</taxon>
        <taxon>Triticum</taxon>
    </lineage>
</organism>
<reference evidence="1" key="2">
    <citation type="submission" date="2018-03" db="EMBL/GenBank/DDBJ databases">
        <title>The Triticum urartu genome reveals the dynamic nature of wheat genome evolution.</title>
        <authorList>
            <person name="Ling H."/>
            <person name="Ma B."/>
            <person name="Shi X."/>
            <person name="Liu H."/>
            <person name="Dong L."/>
            <person name="Sun H."/>
            <person name="Cao Y."/>
            <person name="Gao Q."/>
            <person name="Zheng S."/>
            <person name="Li Y."/>
            <person name="Yu Y."/>
            <person name="Du H."/>
            <person name="Qi M."/>
            <person name="Li Y."/>
            <person name="Yu H."/>
            <person name="Cui Y."/>
            <person name="Wang N."/>
            <person name="Chen C."/>
            <person name="Wu H."/>
            <person name="Zhao Y."/>
            <person name="Zhang J."/>
            <person name="Li Y."/>
            <person name="Zhou W."/>
            <person name="Zhang B."/>
            <person name="Hu W."/>
            <person name="Eijk M."/>
            <person name="Tang J."/>
            <person name="Witsenboer H."/>
            <person name="Zhao S."/>
            <person name="Li Z."/>
            <person name="Zhang A."/>
            <person name="Wang D."/>
            <person name="Liang C."/>
        </authorList>
    </citation>
    <scope>NUCLEOTIDE SEQUENCE [LARGE SCALE GENOMIC DNA]</scope>
    <source>
        <strain evidence="1">cv. G1812</strain>
    </source>
</reference>
<keyword evidence="2" id="KW-1185">Reference proteome</keyword>
<proteinExistence type="predicted"/>
<reference evidence="2" key="1">
    <citation type="journal article" date="2013" name="Nature">
        <title>Draft genome of the wheat A-genome progenitor Triticum urartu.</title>
        <authorList>
            <person name="Ling H.Q."/>
            <person name="Zhao S."/>
            <person name="Liu D."/>
            <person name="Wang J."/>
            <person name="Sun H."/>
            <person name="Zhang C."/>
            <person name="Fan H."/>
            <person name="Li D."/>
            <person name="Dong L."/>
            <person name="Tao Y."/>
            <person name="Gao C."/>
            <person name="Wu H."/>
            <person name="Li Y."/>
            <person name="Cui Y."/>
            <person name="Guo X."/>
            <person name="Zheng S."/>
            <person name="Wang B."/>
            <person name="Yu K."/>
            <person name="Liang Q."/>
            <person name="Yang W."/>
            <person name="Lou X."/>
            <person name="Chen J."/>
            <person name="Feng M."/>
            <person name="Jian J."/>
            <person name="Zhang X."/>
            <person name="Luo G."/>
            <person name="Jiang Y."/>
            <person name="Liu J."/>
            <person name="Wang Z."/>
            <person name="Sha Y."/>
            <person name="Zhang B."/>
            <person name="Wu H."/>
            <person name="Tang D."/>
            <person name="Shen Q."/>
            <person name="Xue P."/>
            <person name="Zou S."/>
            <person name="Wang X."/>
            <person name="Liu X."/>
            <person name="Wang F."/>
            <person name="Yang Y."/>
            <person name="An X."/>
            <person name="Dong Z."/>
            <person name="Zhang K."/>
            <person name="Zhang X."/>
            <person name="Luo M.C."/>
            <person name="Dvorak J."/>
            <person name="Tong Y."/>
            <person name="Wang J."/>
            <person name="Yang H."/>
            <person name="Li Z."/>
            <person name="Wang D."/>
            <person name="Zhang A."/>
            <person name="Wang J."/>
        </authorList>
    </citation>
    <scope>NUCLEOTIDE SEQUENCE</scope>
    <source>
        <strain evidence="2">cv. G1812</strain>
    </source>
</reference>
<reference evidence="1" key="3">
    <citation type="submission" date="2022-06" db="UniProtKB">
        <authorList>
            <consortium name="EnsemblPlants"/>
        </authorList>
    </citation>
    <scope>IDENTIFICATION</scope>
</reference>
<evidence type="ECO:0000313" key="1">
    <source>
        <dbReference type="EnsemblPlants" id="TuG1812G0100002067.01.T01.cds268262"/>
    </source>
</evidence>
<dbReference type="Proteomes" id="UP000015106">
    <property type="component" value="Chromosome 1"/>
</dbReference>
<dbReference type="AlphaFoldDB" id="A0A8R7P025"/>
<dbReference type="EnsemblPlants" id="TuG1812G0100002067.01.T01">
    <property type="protein sequence ID" value="TuG1812G0100002067.01.T01.cds268262"/>
    <property type="gene ID" value="TuG1812G0100002067.01"/>
</dbReference>
<name>A0A8R7P025_TRIUA</name>